<keyword evidence="2" id="KW-1185">Reference proteome</keyword>
<evidence type="ECO:0000313" key="1">
    <source>
        <dbReference type="EMBL" id="EDN96988.1"/>
    </source>
</evidence>
<dbReference type="KEGG" id="ssl:SS1G_01916"/>
<dbReference type="RefSeq" id="XP_001597720.1">
    <property type="nucleotide sequence ID" value="XM_001597670.1"/>
</dbReference>
<organism evidence="1 2">
    <name type="scientific">Sclerotinia sclerotiorum (strain ATCC 18683 / 1980 / Ss-1)</name>
    <name type="common">White mold</name>
    <name type="synonym">Whetzelinia sclerotiorum</name>
    <dbReference type="NCBI Taxonomy" id="665079"/>
    <lineage>
        <taxon>Eukaryota</taxon>
        <taxon>Fungi</taxon>
        <taxon>Dikarya</taxon>
        <taxon>Ascomycota</taxon>
        <taxon>Pezizomycotina</taxon>
        <taxon>Leotiomycetes</taxon>
        <taxon>Helotiales</taxon>
        <taxon>Sclerotiniaceae</taxon>
        <taxon>Sclerotinia</taxon>
    </lineage>
</organism>
<dbReference type="HOGENOM" id="CLU_3260808_0_0_1"/>
<dbReference type="EMBL" id="CH476622">
    <property type="protein sequence ID" value="EDN96988.1"/>
    <property type="molecule type" value="Genomic_DNA"/>
</dbReference>
<proteinExistence type="predicted"/>
<dbReference type="GeneID" id="5494151"/>
<protein>
    <submittedName>
        <fullName evidence="1">Uncharacterized protein</fullName>
    </submittedName>
</protein>
<dbReference type="AlphaFoldDB" id="A7E9D6"/>
<dbReference type="Proteomes" id="UP000001312">
    <property type="component" value="Unassembled WGS sequence"/>
</dbReference>
<accession>A7E9D6</accession>
<evidence type="ECO:0000313" key="2">
    <source>
        <dbReference type="Proteomes" id="UP000001312"/>
    </source>
</evidence>
<name>A7E9D6_SCLS1</name>
<dbReference type="InParanoid" id="A7E9D6"/>
<sequence length="42" mass="4811">MPSRKDVREGILREHPSGYKEYRALIRIVILGLKGQTVDTTI</sequence>
<gene>
    <name evidence="1" type="ORF">SS1G_01916</name>
</gene>
<reference evidence="2" key="1">
    <citation type="journal article" date="2011" name="PLoS Genet.">
        <title>Genomic analysis of the necrotrophic fungal pathogens Sclerotinia sclerotiorum and Botrytis cinerea.</title>
        <authorList>
            <person name="Amselem J."/>
            <person name="Cuomo C.A."/>
            <person name="van Kan J.A."/>
            <person name="Viaud M."/>
            <person name="Benito E.P."/>
            <person name="Couloux A."/>
            <person name="Coutinho P.M."/>
            <person name="de Vries R.P."/>
            <person name="Dyer P.S."/>
            <person name="Fillinger S."/>
            <person name="Fournier E."/>
            <person name="Gout L."/>
            <person name="Hahn M."/>
            <person name="Kohn L."/>
            <person name="Lapalu N."/>
            <person name="Plummer K.M."/>
            <person name="Pradier J.M."/>
            <person name="Quevillon E."/>
            <person name="Sharon A."/>
            <person name="Simon A."/>
            <person name="ten Have A."/>
            <person name="Tudzynski B."/>
            <person name="Tudzynski P."/>
            <person name="Wincker P."/>
            <person name="Andrew M."/>
            <person name="Anthouard V."/>
            <person name="Beever R.E."/>
            <person name="Beffa R."/>
            <person name="Benoit I."/>
            <person name="Bouzid O."/>
            <person name="Brault B."/>
            <person name="Chen Z."/>
            <person name="Choquer M."/>
            <person name="Collemare J."/>
            <person name="Cotton P."/>
            <person name="Danchin E.G."/>
            <person name="Da Silva C."/>
            <person name="Gautier A."/>
            <person name="Giraud C."/>
            <person name="Giraud T."/>
            <person name="Gonzalez C."/>
            <person name="Grossetete S."/>
            <person name="Guldener U."/>
            <person name="Henrissat B."/>
            <person name="Howlett B.J."/>
            <person name="Kodira C."/>
            <person name="Kretschmer M."/>
            <person name="Lappartient A."/>
            <person name="Leroch M."/>
            <person name="Levis C."/>
            <person name="Mauceli E."/>
            <person name="Neuveglise C."/>
            <person name="Oeser B."/>
            <person name="Pearson M."/>
            <person name="Poulain J."/>
            <person name="Poussereau N."/>
            <person name="Quesneville H."/>
            <person name="Rascle C."/>
            <person name="Schumacher J."/>
            <person name="Segurens B."/>
            <person name="Sexton A."/>
            <person name="Silva E."/>
            <person name="Sirven C."/>
            <person name="Soanes D.M."/>
            <person name="Talbot N.J."/>
            <person name="Templeton M."/>
            <person name="Yandava C."/>
            <person name="Yarden O."/>
            <person name="Zeng Q."/>
            <person name="Rollins J.A."/>
            <person name="Lebrun M.H."/>
            <person name="Dickman M."/>
        </authorList>
    </citation>
    <scope>NUCLEOTIDE SEQUENCE [LARGE SCALE GENOMIC DNA]</scope>
    <source>
        <strain evidence="2">ATCC 18683 / 1980 / Ss-1</strain>
    </source>
</reference>